<proteinExistence type="predicted"/>
<evidence type="ECO:0000313" key="4">
    <source>
        <dbReference type="Proteomes" id="UP000244867"/>
    </source>
</evidence>
<name>A0A2R7Z2E0_9ACTN</name>
<dbReference type="Gene3D" id="3.40.50.1820">
    <property type="entry name" value="alpha/beta hydrolase"/>
    <property type="match status" value="1"/>
</dbReference>
<protein>
    <submittedName>
        <fullName evidence="3">Alpha/beta hydrolase</fullName>
    </submittedName>
</protein>
<sequence length="264" mass="28168">MTSPSTGFLARPDGPRIAFDDVGSGAPAILLSHGLFMNRSMFEPQVTHFRDRHRCIAWDERSHGDTEWTGPYSLWDSARDQLALMDHLDIDRAVLVGMSQGGLLSLRTALLAPERVLGLVMLSSQAGTINPESGAAFTTMADTWQGGPSQDTLAAIGGKILGPGVDEDVWFAHWRGMPAQHVRDAVSALTSRDDLTDRLGEIACPTLVVHGSADASTGLDRARAVHDGVPDSRGMVVVPDAPHAANLTDPQAVNSAIDSFLAQL</sequence>
<dbReference type="InterPro" id="IPR029058">
    <property type="entry name" value="AB_hydrolase_fold"/>
</dbReference>
<feature type="domain" description="AB hydrolase-1" evidence="2">
    <location>
        <begin position="27"/>
        <end position="250"/>
    </location>
</feature>
<evidence type="ECO:0000256" key="1">
    <source>
        <dbReference type="ARBA" id="ARBA00022801"/>
    </source>
</evidence>
<dbReference type="OrthoDB" id="9801162at2"/>
<gene>
    <name evidence="3" type="ORF">C7S10_03555</name>
</gene>
<dbReference type="AlphaFoldDB" id="A0A2R7Z2E0"/>
<dbReference type="RefSeq" id="WP_108342986.1">
    <property type="nucleotide sequence ID" value="NZ_PYXZ01000001.1"/>
</dbReference>
<evidence type="ECO:0000259" key="2">
    <source>
        <dbReference type="Pfam" id="PF00561"/>
    </source>
</evidence>
<reference evidence="3 4" key="1">
    <citation type="submission" date="2018-03" db="EMBL/GenBank/DDBJ databases">
        <authorList>
            <person name="Keele B.F."/>
        </authorList>
    </citation>
    <scope>NUCLEOTIDE SEQUENCE [LARGE SCALE GENOMIC DNA]</scope>
    <source>
        <strain evidence="3 4">IB-3</strain>
    </source>
</reference>
<dbReference type="Proteomes" id="UP000244867">
    <property type="component" value="Unassembled WGS sequence"/>
</dbReference>
<dbReference type="InterPro" id="IPR000073">
    <property type="entry name" value="AB_hydrolase_1"/>
</dbReference>
<dbReference type="PANTHER" id="PTHR43798:SF31">
    <property type="entry name" value="AB HYDROLASE SUPERFAMILY PROTEIN YCLE"/>
    <property type="match status" value="1"/>
</dbReference>
<keyword evidence="4" id="KW-1185">Reference proteome</keyword>
<dbReference type="PRINTS" id="PR00111">
    <property type="entry name" value="ABHYDROLASE"/>
</dbReference>
<organism evidence="3 4">
    <name type="scientific">Nocardioides currus</name>
    <dbReference type="NCBI Taxonomy" id="2133958"/>
    <lineage>
        <taxon>Bacteria</taxon>
        <taxon>Bacillati</taxon>
        <taxon>Actinomycetota</taxon>
        <taxon>Actinomycetes</taxon>
        <taxon>Propionibacteriales</taxon>
        <taxon>Nocardioidaceae</taxon>
        <taxon>Nocardioides</taxon>
    </lineage>
</organism>
<evidence type="ECO:0000313" key="3">
    <source>
        <dbReference type="EMBL" id="PUA82801.1"/>
    </source>
</evidence>
<dbReference type="InterPro" id="IPR050266">
    <property type="entry name" value="AB_hydrolase_sf"/>
</dbReference>
<dbReference type="EMBL" id="PYXZ01000001">
    <property type="protein sequence ID" value="PUA82801.1"/>
    <property type="molecule type" value="Genomic_DNA"/>
</dbReference>
<dbReference type="GO" id="GO:0016020">
    <property type="term" value="C:membrane"/>
    <property type="evidence" value="ECO:0007669"/>
    <property type="project" value="TreeGrafter"/>
</dbReference>
<dbReference type="SUPFAM" id="SSF53474">
    <property type="entry name" value="alpha/beta-Hydrolases"/>
    <property type="match status" value="1"/>
</dbReference>
<accession>A0A2R7Z2E0</accession>
<dbReference type="Pfam" id="PF00561">
    <property type="entry name" value="Abhydrolase_1"/>
    <property type="match status" value="1"/>
</dbReference>
<keyword evidence="1 3" id="KW-0378">Hydrolase</keyword>
<dbReference type="PANTHER" id="PTHR43798">
    <property type="entry name" value="MONOACYLGLYCEROL LIPASE"/>
    <property type="match status" value="1"/>
</dbReference>
<comment type="caution">
    <text evidence="3">The sequence shown here is derived from an EMBL/GenBank/DDBJ whole genome shotgun (WGS) entry which is preliminary data.</text>
</comment>
<dbReference type="GO" id="GO:0016787">
    <property type="term" value="F:hydrolase activity"/>
    <property type="evidence" value="ECO:0007669"/>
    <property type="project" value="UniProtKB-KW"/>
</dbReference>